<protein>
    <submittedName>
        <fullName evidence="1">Uncharacterized protein</fullName>
    </submittedName>
</protein>
<reference evidence="1" key="2">
    <citation type="journal article" date="2015" name="Fish Shellfish Immunol.">
        <title>Early steps in the European eel (Anguilla anguilla)-Vibrio vulnificus interaction in the gills: Role of the RtxA13 toxin.</title>
        <authorList>
            <person name="Callol A."/>
            <person name="Pajuelo D."/>
            <person name="Ebbesson L."/>
            <person name="Teles M."/>
            <person name="MacKenzie S."/>
            <person name="Amaro C."/>
        </authorList>
    </citation>
    <scope>NUCLEOTIDE SEQUENCE</scope>
</reference>
<evidence type="ECO:0000313" key="1">
    <source>
        <dbReference type="EMBL" id="JAH00426.1"/>
    </source>
</evidence>
<organism evidence="1">
    <name type="scientific">Anguilla anguilla</name>
    <name type="common">European freshwater eel</name>
    <name type="synonym">Muraena anguilla</name>
    <dbReference type="NCBI Taxonomy" id="7936"/>
    <lineage>
        <taxon>Eukaryota</taxon>
        <taxon>Metazoa</taxon>
        <taxon>Chordata</taxon>
        <taxon>Craniata</taxon>
        <taxon>Vertebrata</taxon>
        <taxon>Euteleostomi</taxon>
        <taxon>Actinopterygii</taxon>
        <taxon>Neopterygii</taxon>
        <taxon>Teleostei</taxon>
        <taxon>Anguilliformes</taxon>
        <taxon>Anguillidae</taxon>
        <taxon>Anguilla</taxon>
    </lineage>
</organism>
<accession>A0A0E9P721</accession>
<dbReference type="EMBL" id="GBXM01108151">
    <property type="protein sequence ID" value="JAH00426.1"/>
    <property type="molecule type" value="Transcribed_RNA"/>
</dbReference>
<proteinExistence type="predicted"/>
<reference evidence="1" key="1">
    <citation type="submission" date="2014-11" db="EMBL/GenBank/DDBJ databases">
        <authorList>
            <person name="Amaro Gonzalez C."/>
        </authorList>
    </citation>
    <scope>NUCLEOTIDE SEQUENCE</scope>
</reference>
<name>A0A0E9P721_ANGAN</name>
<sequence length="28" mass="3282">MSLNKPFQPMIQHPSCVICCYVKPHWPP</sequence>
<dbReference type="AlphaFoldDB" id="A0A0E9P721"/>